<evidence type="ECO:0000256" key="12">
    <source>
        <dbReference type="ARBA" id="ARBA00023239"/>
    </source>
</evidence>
<reference evidence="27 28" key="1">
    <citation type="submission" date="2019-07" db="EMBL/GenBank/DDBJ databases">
        <title>Draft genome assembly of a fouling barnacle, Amphibalanus amphitrite (Darwin, 1854): The first reference genome for Thecostraca.</title>
        <authorList>
            <person name="Kim W."/>
        </authorList>
    </citation>
    <scope>NUCLEOTIDE SEQUENCE [LARGE SCALE GENOMIC DNA]</scope>
    <source>
        <strain evidence="27">SNU_AA5</strain>
        <tissue evidence="27">Soma without cirri and trophi</tissue>
    </source>
</reference>
<dbReference type="OrthoDB" id="1773at2759"/>
<dbReference type="PANTHER" id="PTHR11105">
    <property type="entry name" value="CITRATE LYASE SUBUNIT BETA-RELATED"/>
    <property type="match status" value="1"/>
</dbReference>
<dbReference type="GO" id="GO:0106064">
    <property type="term" value="P:regulation of cobalamin metabolic process"/>
    <property type="evidence" value="ECO:0007669"/>
    <property type="project" value="TreeGrafter"/>
</dbReference>
<dbReference type="EC" id="4.1.3.25" evidence="19"/>
<dbReference type="EC" id="3.1.2.30" evidence="18"/>
<evidence type="ECO:0000256" key="14">
    <source>
        <dbReference type="ARBA" id="ARBA00051623"/>
    </source>
</evidence>
<evidence type="ECO:0000256" key="7">
    <source>
        <dbReference type="ARBA" id="ARBA00022801"/>
    </source>
</evidence>
<evidence type="ECO:0000256" key="17">
    <source>
        <dbReference type="ARBA" id="ARBA00061542"/>
    </source>
</evidence>
<keyword evidence="12 27" id="KW-0456">Lyase</keyword>
<dbReference type="InterPro" id="IPR040186">
    <property type="entry name" value="Citramalyl-CoA_lyase"/>
</dbReference>
<keyword evidence="11" id="KW-0496">Mitochondrion</keyword>
<dbReference type="EC" id="2.3.3.9" evidence="4"/>
<evidence type="ECO:0000313" key="28">
    <source>
        <dbReference type="Proteomes" id="UP000440578"/>
    </source>
</evidence>
<evidence type="ECO:0000256" key="1">
    <source>
        <dbReference type="ARBA" id="ARBA00001946"/>
    </source>
</evidence>
<comment type="subcellular location">
    <subcellularLocation>
        <location evidence="2">Mitochondrion</location>
    </subcellularLocation>
</comment>
<gene>
    <name evidence="27" type="primary">CLYBL</name>
    <name evidence="27" type="ORF">FJT64_006057</name>
</gene>
<dbReference type="SUPFAM" id="SSF51621">
    <property type="entry name" value="Phosphoenolpyruvate/pyruvate domain"/>
    <property type="match status" value="1"/>
</dbReference>
<feature type="binding site" evidence="25">
    <location>
        <position position="97"/>
    </location>
    <ligand>
        <name>Mg(2+)</name>
        <dbReference type="ChEBI" id="CHEBI:18420"/>
    </ligand>
</feature>
<keyword evidence="7" id="KW-0378">Hydrolase</keyword>
<evidence type="ECO:0000256" key="3">
    <source>
        <dbReference type="ARBA" id="ARBA00011233"/>
    </source>
</evidence>
<organism evidence="27 28">
    <name type="scientific">Amphibalanus amphitrite</name>
    <name type="common">Striped barnacle</name>
    <name type="synonym">Balanus amphitrite</name>
    <dbReference type="NCBI Taxonomy" id="1232801"/>
    <lineage>
        <taxon>Eukaryota</taxon>
        <taxon>Metazoa</taxon>
        <taxon>Ecdysozoa</taxon>
        <taxon>Arthropoda</taxon>
        <taxon>Crustacea</taxon>
        <taxon>Multicrustacea</taxon>
        <taxon>Cirripedia</taxon>
        <taxon>Thoracica</taxon>
        <taxon>Thoracicalcarea</taxon>
        <taxon>Balanomorpha</taxon>
        <taxon>Balanoidea</taxon>
        <taxon>Balanidae</taxon>
        <taxon>Amphibalaninae</taxon>
        <taxon>Amphibalanus</taxon>
    </lineage>
</organism>
<dbReference type="Gene3D" id="3.20.20.60">
    <property type="entry name" value="Phosphoenolpyruvate-binding domains"/>
    <property type="match status" value="1"/>
</dbReference>
<sequence>MGVALNRKEEARRTIREVLHTGSVSFSGKDCSVRVNCVESGHCETDLEHVLSARRLPDTLHLPKVDTVEHVTWFIDRLRKHMPADMKTPMNLILFTESALGMLNLRAICERTLELTSDLPLSLDGLVFGSDDFCADIGATRTSEARELLFARQNFVMIAKAFKLQAIDVVYIDYKDLEGLRRQSEEGAQFGFTGKQVIHPGQVPVVQRAFSPSPERAEWAARLVEAFEKHQTSGKGAFTFGGHMIDRPLLLQAHNVLRMQTRSEAS</sequence>
<keyword evidence="9" id="KW-0809">Transit peptide</keyword>
<evidence type="ECO:0000256" key="19">
    <source>
        <dbReference type="ARBA" id="ARBA00066840"/>
    </source>
</evidence>
<evidence type="ECO:0000256" key="8">
    <source>
        <dbReference type="ARBA" id="ARBA00022842"/>
    </source>
</evidence>
<dbReference type="GO" id="GO:0047777">
    <property type="term" value="F:(S)-citramalyl-CoA lyase activity"/>
    <property type="evidence" value="ECO:0007669"/>
    <property type="project" value="UniProtKB-EC"/>
</dbReference>
<keyword evidence="28" id="KW-1185">Reference proteome</keyword>
<dbReference type="Proteomes" id="UP000440578">
    <property type="component" value="Unassembled WGS sequence"/>
</dbReference>
<evidence type="ECO:0000313" key="27">
    <source>
        <dbReference type="EMBL" id="KAF0296497.1"/>
    </source>
</evidence>
<evidence type="ECO:0000256" key="6">
    <source>
        <dbReference type="ARBA" id="ARBA00022723"/>
    </source>
</evidence>
<evidence type="ECO:0000259" key="26">
    <source>
        <dbReference type="Pfam" id="PF03328"/>
    </source>
</evidence>
<feature type="binding site" evidence="24">
    <location>
        <position position="97"/>
    </location>
    <ligand>
        <name>substrate</name>
    </ligand>
</feature>
<evidence type="ECO:0000256" key="9">
    <source>
        <dbReference type="ARBA" id="ARBA00022946"/>
    </source>
</evidence>
<comment type="caution">
    <text evidence="27">The sequence shown here is derived from an EMBL/GenBank/DDBJ whole genome shotgun (WGS) entry which is preliminary data.</text>
</comment>
<keyword evidence="5" id="KW-0808">Transferase</keyword>
<evidence type="ECO:0000256" key="18">
    <source>
        <dbReference type="ARBA" id="ARBA00066460"/>
    </source>
</evidence>
<evidence type="ECO:0000256" key="21">
    <source>
        <dbReference type="ARBA" id="ARBA00076231"/>
    </source>
</evidence>
<feature type="domain" description="HpcH/HpaI aldolase/citrate lyase" evidence="26">
    <location>
        <begin position="2"/>
        <end position="200"/>
    </location>
</feature>
<evidence type="ECO:0000256" key="20">
    <source>
        <dbReference type="ARBA" id="ARBA00072098"/>
    </source>
</evidence>
<dbReference type="GO" id="GO:0046872">
    <property type="term" value="F:metal ion binding"/>
    <property type="evidence" value="ECO:0007669"/>
    <property type="project" value="UniProtKB-KW"/>
</dbReference>
<keyword evidence="10" id="KW-0007">Acetylation</keyword>
<dbReference type="InterPro" id="IPR005000">
    <property type="entry name" value="Aldolase/citrate-lyase_domain"/>
</dbReference>
<dbReference type="PIRSF" id="PIRSF015582">
    <property type="entry name" value="Cit_lyase_B"/>
    <property type="match status" value="1"/>
</dbReference>
<comment type="cofactor">
    <cofactor evidence="1">
        <name>Mg(2+)</name>
        <dbReference type="ChEBI" id="CHEBI:18420"/>
    </cofactor>
</comment>
<dbReference type="EMBL" id="VIIS01001555">
    <property type="protein sequence ID" value="KAF0296497.1"/>
    <property type="molecule type" value="Genomic_DNA"/>
</dbReference>
<comment type="catalytic activity">
    <reaction evidence="13">
        <text>glyoxylate + acetyl-CoA + H2O = (S)-malate + CoA + H(+)</text>
        <dbReference type="Rhea" id="RHEA:18181"/>
        <dbReference type="ChEBI" id="CHEBI:15377"/>
        <dbReference type="ChEBI" id="CHEBI:15378"/>
        <dbReference type="ChEBI" id="CHEBI:15589"/>
        <dbReference type="ChEBI" id="CHEBI:36655"/>
        <dbReference type="ChEBI" id="CHEBI:57287"/>
        <dbReference type="ChEBI" id="CHEBI:57288"/>
        <dbReference type="EC" id="2.3.3.9"/>
    </reaction>
</comment>
<evidence type="ECO:0000256" key="15">
    <source>
        <dbReference type="ARBA" id="ARBA00051672"/>
    </source>
</evidence>
<dbReference type="GO" id="GO:0004474">
    <property type="term" value="F:malate synthase activity"/>
    <property type="evidence" value="ECO:0007669"/>
    <property type="project" value="UniProtKB-EC"/>
</dbReference>
<dbReference type="InterPro" id="IPR015813">
    <property type="entry name" value="Pyrv/PenolPyrv_kinase-like_dom"/>
</dbReference>
<keyword evidence="6 25" id="KW-0479">Metal-binding</keyword>
<dbReference type="Pfam" id="PF03328">
    <property type="entry name" value="HpcH_HpaI"/>
    <property type="match status" value="1"/>
</dbReference>
<comment type="catalytic activity">
    <reaction evidence="15">
        <text>(3S)-citramalyl-CoA = pyruvate + acetyl-CoA</text>
        <dbReference type="Rhea" id="RHEA:22612"/>
        <dbReference type="ChEBI" id="CHEBI:15361"/>
        <dbReference type="ChEBI" id="CHEBI:57288"/>
        <dbReference type="ChEBI" id="CHEBI:58668"/>
        <dbReference type="EC" id="4.1.3.25"/>
    </reaction>
</comment>
<evidence type="ECO:0000256" key="10">
    <source>
        <dbReference type="ARBA" id="ARBA00022990"/>
    </source>
</evidence>
<comment type="subunit">
    <text evidence="3">Homotrimer.</text>
</comment>
<dbReference type="GO" id="GO:0005739">
    <property type="term" value="C:mitochondrion"/>
    <property type="evidence" value="ECO:0007669"/>
    <property type="project" value="UniProtKB-SubCell"/>
</dbReference>
<protein>
    <recommendedName>
        <fullName evidence="20">Citramalyl-CoA lyase, mitochondrial</fullName>
        <ecNumber evidence="4">2.3.3.9</ecNumber>
        <ecNumber evidence="18">3.1.2.30</ecNumber>
        <ecNumber evidence="19">4.1.3.25</ecNumber>
    </recommendedName>
    <alternativeName>
        <fullName evidence="22">(3S)-malyl-CoA thioesterase</fullName>
    </alternativeName>
    <alternativeName>
        <fullName evidence="23">Beta-methylmalate synthase</fullName>
    </alternativeName>
    <alternativeName>
        <fullName evidence="21">Malate synthase</fullName>
    </alternativeName>
</protein>
<dbReference type="AlphaFoldDB" id="A0A6A4VJD4"/>
<evidence type="ECO:0000256" key="5">
    <source>
        <dbReference type="ARBA" id="ARBA00022679"/>
    </source>
</evidence>
<dbReference type="PANTHER" id="PTHR11105:SF0">
    <property type="entry name" value="CITRAMALYL-COA LYASE, MITOCHONDRIAL"/>
    <property type="match status" value="1"/>
</dbReference>
<evidence type="ECO:0000256" key="2">
    <source>
        <dbReference type="ARBA" id="ARBA00004173"/>
    </source>
</evidence>
<keyword evidence="8 25" id="KW-0460">Magnesium</keyword>
<evidence type="ECO:0000256" key="11">
    <source>
        <dbReference type="ARBA" id="ARBA00023128"/>
    </source>
</evidence>
<name>A0A6A4VJD4_AMPAM</name>
<evidence type="ECO:0000256" key="23">
    <source>
        <dbReference type="ARBA" id="ARBA00083020"/>
    </source>
</evidence>
<feature type="binding site" evidence="25">
    <location>
        <position position="132"/>
    </location>
    <ligand>
        <name>Mg(2+)</name>
        <dbReference type="ChEBI" id="CHEBI:18420"/>
    </ligand>
</feature>
<comment type="function">
    <text evidence="16">Mitochondrial citramalyl-CoA lyase indirectly involved in the vitamin B12 metabolism. Converts citramalyl-CoA into acetyl-CoA and pyruvate in the C5-dicarboxylate catabolism pathway. The C5-dicarboxylate catabolism pathway is required to detoxify itaconate, a vitamin B12-poisoning metabolite. Also acts as a malate synthase in vitro, converting glyoxylate and acetyl-CoA to malate. Also displays malyl-CoA thioesterase activity. Also acts as a beta-methylmalate synthase in vitro, by mediating conversion of glyoxylate and propionyl-CoA to beta-methylmalate. Also has very weak citramalate synthase activity in vitro.</text>
</comment>
<feature type="binding site" evidence="24">
    <location>
        <position position="34"/>
    </location>
    <ligand>
        <name>substrate</name>
    </ligand>
</feature>
<dbReference type="InterPro" id="IPR011206">
    <property type="entry name" value="Citrate_lyase_beta/mcl1/mcl2"/>
</dbReference>
<dbReference type="GO" id="GO:0016787">
    <property type="term" value="F:hydrolase activity"/>
    <property type="evidence" value="ECO:0007669"/>
    <property type="project" value="UniProtKB-KW"/>
</dbReference>
<evidence type="ECO:0000256" key="16">
    <source>
        <dbReference type="ARBA" id="ARBA00055540"/>
    </source>
</evidence>
<comment type="similarity">
    <text evidence="17">Belongs to the HpcH/HpaI aldolase family. Citrate lyase beta subunit-like subfamily.</text>
</comment>
<evidence type="ECO:0000256" key="4">
    <source>
        <dbReference type="ARBA" id="ARBA00012636"/>
    </source>
</evidence>
<accession>A0A6A4VJD4</accession>
<dbReference type="InterPro" id="IPR040442">
    <property type="entry name" value="Pyrv_kinase-like_dom_sf"/>
</dbReference>
<evidence type="ECO:0000256" key="25">
    <source>
        <dbReference type="PIRSR" id="PIRSR015582-2"/>
    </source>
</evidence>
<comment type="catalytic activity">
    <reaction evidence="14">
        <text>propanoyl-CoA + glyoxylate + H2O = 3-methylmalate + CoA + H(+)</text>
        <dbReference type="Rhea" id="RHEA:47628"/>
        <dbReference type="ChEBI" id="CHEBI:15377"/>
        <dbReference type="ChEBI" id="CHEBI:15378"/>
        <dbReference type="ChEBI" id="CHEBI:36655"/>
        <dbReference type="ChEBI" id="CHEBI:57287"/>
        <dbReference type="ChEBI" id="CHEBI:57392"/>
        <dbReference type="ChEBI" id="CHEBI:87810"/>
    </reaction>
</comment>
<proteinExistence type="inferred from homology"/>
<evidence type="ECO:0000256" key="22">
    <source>
        <dbReference type="ARBA" id="ARBA00076788"/>
    </source>
</evidence>
<evidence type="ECO:0000256" key="24">
    <source>
        <dbReference type="PIRSR" id="PIRSR015582-1"/>
    </source>
</evidence>
<dbReference type="FunFam" id="3.20.20.60:FF:000014">
    <property type="entry name" value="Citrate lyase subunit beta-like protein"/>
    <property type="match status" value="1"/>
</dbReference>
<evidence type="ECO:0000256" key="13">
    <source>
        <dbReference type="ARBA" id="ARBA00047918"/>
    </source>
</evidence>